<name>A0A078B6Z4_STYLE</name>
<dbReference type="AlphaFoldDB" id="A0A078B6Z4"/>
<evidence type="ECO:0000313" key="1">
    <source>
        <dbReference type="EMBL" id="CDW90159.1"/>
    </source>
</evidence>
<organism evidence="1 2">
    <name type="scientific">Stylonychia lemnae</name>
    <name type="common">Ciliate</name>
    <dbReference type="NCBI Taxonomy" id="5949"/>
    <lineage>
        <taxon>Eukaryota</taxon>
        <taxon>Sar</taxon>
        <taxon>Alveolata</taxon>
        <taxon>Ciliophora</taxon>
        <taxon>Intramacronucleata</taxon>
        <taxon>Spirotrichea</taxon>
        <taxon>Stichotrichia</taxon>
        <taxon>Sporadotrichida</taxon>
        <taxon>Oxytrichidae</taxon>
        <taxon>Stylonychinae</taxon>
        <taxon>Stylonychia</taxon>
    </lineage>
</organism>
<accession>A0A078B6Z4</accession>
<keyword evidence="2" id="KW-1185">Reference proteome</keyword>
<dbReference type="EMBL" id="CCKQ01018212">
    <property type="protein sequence ID" value="CDW90159.1"/>
    <property type="molecule type" value="Genomic_DNA"/>
</dbReference>
<gene>
    <name evidence="1" type="primary">Contig17430.g18545</name>
    <name evidence="1" type="ORF">STYLEM_19300</name>
</gene>
<proteinExistence type="predicted"/>
<dbReference type="InParanoid" id="A0A078B6Z4"/>
<protein>
    <submittedName>
        <fullName evidence="1">Uncharacterized protein</fullName>
    </submittedName>
</protein>
<evidence type="ECO:0000313" key="2">
    <source>
        <dbReference type="Proteomes" id="UP000039865"/>
    </source>
</evidence>
<sequence length="69" mass="8316">MLDSKENYILNLNLKIIRQKLTIPKYMNKKIIGGPTEQRKFELSYPRYSKQWLQGQQLSEFYSTNIVYI</sequence>
<dbReference type="Proteomes" id="UP000039865">
    <property type="component" value="Unassembled WGS sequence"/>
</dbReference>
<reference evidence="1 2" key="1">
    <citation type="submission" date="2014-06" db="EMBL/GenBank/DDBJ databases">
        <authorList>
            <person name="Swart Estienne"/>
        </authorList>
    </citation>
    <scope>NUCLEOTIDE SEQUENCE [LARGE SCALE GENOMIC DNA]</scope>
    <source>
        <strain evidence="1 2">130c</strain>
    </source>
</reference>